<dbReference type="GO" id="GO:0002181">
    <property type="term" value="P:cytoplasmic translation"/>
    <property type="evidence" value="ECO:0007669"/>
    <property type="project" value="TreeGrafter"/>
</dbReference>
<reference evidence="7 8" key="1">
    <citation type="submission" date="2014-02" db="EMBL/GenBank/DDBJ databases">
        <authorList>
            <person name="Sibley D."/>
            <person name="Venepally P."/>
            <person name="Karamycheva S."/>
            <person name="Hadjithomas M."/>
            <person name="Khan A."/>
            <person name="Brunk B."/>
            <person name="Roos D."/>
            <person name="Caler E."/>
            <person name="Lorenzi H."/>
        </authorList>
    </citation>
    <scope>NUCLEOTIDE SEQUENCE [LARGE SCALE GENOMIC DNA]</scope>
    <source>
        <strain evidence="7 8">GAB2-2007-GAL-DOM2</strain>
    </source>
</reference>
<evidence type="ECO:0000256" key="1">
    <source>
        <dbReference type="ARBA" id="ARBA00022723"/>
    </source>
</evidence>
<dbReference type="InterPro" id="IPR032378">
    <property type="entry name" value="ZC3H15/TMA46_C"/>
</dbReference>
<feature type="domain" description="C3H1-type" evidence="6">
    <location>
        <begin position="156"/>
        <end position="194"/>
    </location>
</feature>
<feature type="compositionally biased region" description="Acidic residues" evidence="5">
    <location>
        <begin position="323"/>
        <end position="333"/>
    </location>
</feature>
<dbReference type="PANTHER" id="PTHR12681:SF0">
    <property type="entry name" value="ZINC FINGER CCCH DOMAIN-CONTAINING PROTEIN 15"/>
    <property type="match status" value="1"/>
</dbReference>
<keyword evidence="2 4" id="KW-0863">Zinc-finger</keyword>
<dbReference type="GO" id="GO:0005829">
    <property type="term" value="C:cytosol"/>
    <property type="evidence" value="ECO:0007669"/>
    <property type="project" value="TreeGrafter"/>
</dbReference>
<feature type="compositionally biased region" description="Acidic residues" evidence="5">
    <location>
        <begin position="357"/>
        <end position="372"/>
    </location>
</feature>
<gene>
    <name evidence="7" type="ORF">TGDOM2_236840</name>
</gene>
<sequence>MPPKKKDAKAERGMQKAAEREKQKIVEDKTFGLKNKNKSKAVQKYIKGVQQQVKGPMKGGEQALVAKKKEEQEMKKRTAQQQALLASLFKGTENVKKIAEDSCTVGTYDPKASKEGQKINLYTDQRQQKMETMDDWDQEKLEQVIKTKHTRGNEQNATEIICKHFLDAVEKRQYGWFWTCPNGGDACRYRHCLPPGYVLKRDQPVQEVDEEEPIEVIVERERAALPAGGTPVTLETFTAWKEKKEQERIAAVEAQRQAEAKKGGNRGLHVLTGRDLFQYDPSLFVDDEGAAGEADYEEDEAAWEAVINQNQETIDRANREAQGGDEDGSDGEADSEKREATTGDDSPGPRTIKEDLFLQDDELPDDLDALDE</sequence>
<comment type="caution">
    <text evidence="7">The sequence shown here is derived from an EMBL/GenBank/DDBJ whole genome shotgun (WGS) entry which is preliminary data.</text>
</comment>
<protein>
    <submittedName>
        <fullName evidence="7">Putative zinc finger (C-x8-C-x5-C-x3-H)-2</fullName>
    </submittedName>
</protein>
<evidence type="ECO:0000256" key="4">
    <source>
        <dbReference type="PROSITE-ProRule" id="PRU00723"/>
    </source>
</evidence>
<evidence type="ECO:0000256" key="3">
    <source>
        <dbReference type="ARBA" id="ARBA00022833"/>
    </source>
</evidence>
<proteinExistence type="predicted"/>
<evidence type="ECO:0000259" key="6">
    <source>
        <dbReference type="PROSITE" id="PS50103"/>
    </source>
</evidence>
<evidence type="ECO:0000256" key="5">
    <source>
        <dbReference type="SAM" id="MobiDB-lite"/>
    </source>
</evidence>
<accession>A0A086JI04</accession>
<dbReference type="EMBL" id="AHZU02001492">
    <property type="protein sequence ID" value="KFG31772.1"/>
    <property type="molecule type" value="Genomic_DNA"/>
</dbReference>
<dbReference type="VEuPathDB" id="ToxoDB:TGDOM2_236840"/>
<keyword evidence="1 4" id="KW-0479">Metal-binding</keyword>
<evidence type="ECO:0000256" key="2">
    <source>
        <dbReference type="ARBA" id="ARBA00022771"/>
    </source>
</evidence>
<dbReference type="OrthoDB" id="278280at2759"/>
<dbReference type="Pfam" id="PF16543">
    <property type="entry name" value="DFRP_C"/>
    <property type="match status" value="1"/>
</dbReference>
<dbReference type="AlphaFoldDB" id="A0A086JI04"/>
<dbReference type="PANTHER" id="PTHR12681">
    <property type="entry name" value="ZINC FINGER-CONTAINING PROTEIN P48ZNF"/>
    <property type="match status" value="1"/>
</dbReference>
<name>A0A086JI04_TOXGO</name>
<feature type="zinc finger region" description="C3H1-type" evidence="4">
    <location>
        <begin position="156"/>
        <end position="194"/>
    </location>
</feature>
<feature type="region of interest" description="Disordered" evidence="5">
    <location>
        <begin position="1"/>
        <end position="22"/>
    </location>
</feature>
<dbReference type="GO" id="GO:0008270">
    <property type="term" value="F:zinc ion binding"/>
    <property type="evidence" value="ECO:0007669"/>
    <property type="project" value="UniProtKB-KW"/>
</dbReference>
<dbReference type="InterPro" id="IPR000571">
    <property type="entry name" value="Znf_CCCH"/>
</dbReference>
<dbReference type="Proteomes" id="UP000028837">
    <property type="component" value="Unassembled WGS sequence"/>
</dbReference>
<dbReference type="GO" id="GO:0003729">
    <property type="term" value="F:mRNA binding"/>
    <property type="evidence" value="ECO:0007669"/>
    <property type="project" value="TreeGrafter"/>
</dbReference>
<feature type="region of interest" description="Disordered" evidence="5">
    <location>
        <begin position="308"/>
        <end position="372"/>
    </location>
</feature>
<dbReference type="PROSITE" id="PS50103">
    <property type="entry name" value="ZF_C3H1"/>
    <property type="match status" value="1"/>
</dbReference>
<evidence type="ECO:0000313" key="8">
    <source>
        <dbReference type="Proteomes" id="UP000028837"/>
    </source>
</evidence>
<organism evidence="7 8">
    <name type="scientific">Toxoplasma gondii GAB2-2007-GAL-DOM2</name>
    <dbReference type="NCBI Taxonomy" id="1130820"/>
    <lineage>
        <taxon>Eukaryota</taxon>
        <taxon>Sar</taxon>
        <taxon>Alveolata</taxon>
        <taxon>Apicomplexa</taxon>
        <taxon>Conoidasida</taxon>
        <taxon>Coccidia</taxon>
        <taxon>Eucoccidiorida</taxon>
        <taxon>Eimeriorina</taxon>
        <taxon>Sarcocystidae</taxon>
        <taxon>Toxoplasma</taxon>
    </lineage>
</organism>
<evidence type="ECO:0000313" key="7">
    <source>
        <dbReference type="EMBL" id="KFG31772.1"/>
    </source>
</evidence>
<keyword evidence="3 4" id="KW-0862">Zinc</keyword>
<dbReference type="Gene3D" id="6.20.400.10">
    <property type="match status" value="1"/>
</dbReference>